<accession>A0ABN1MT49</accession>
<keyword evidence="2" id="KW-1185">Reference proteome</keyword>
<name>A0ABN1MT49_9FLAO</name>
<reference evidence="1 2" key="1">
    <citation type="journal article" date="2019" name="Int. J. Syst. Evol. Microbiol.">
        <title>The Global Catalogue of Microorganisms (GCM) 10K type strain sequencing project: providing services to taxonomists for standard genome sequencing and annotation.</title>
        <authorList>
            <consortium name="The Broad Institute Genomics Platform"/>
            <consortium name="The Broad Institute Genome Sequencing Center for Infectious Disease"/>
            <person name="Wu L."/>
            <person name="Ma J."/>
        </authorList>
    </citation>
    <scope>NUCLEOTIDE SEQUENCE [LARGE SCALE GENOMIC DNA]</scope>
    <source>
        <strain evidence="1 2">JCM 16083</strain>
    </source>
</reference>
<dbReference type="EMBL" id="BAAAFH010000021">
    <property type="protein sequence ID" value="GAA0876047.1"/>
    <property type="molecule type" value="Genomic_DNA"/>
</dbReference>
<proteinExistence type="predicted"/>
<dbReference type="Proteomes" id="UP001501126">
    <property type="component" value="Unassembled WGS sequence"/>
</dbReference>
<comment type="caution">
    <text evidence="1">The sequence shown here is derived from an EMBL/GenBank/DDBJ whole genome shotgun (WGS) entry which is preliminary data.</text>
</comment>
<evidence type="ECO:0000313" key="2">
    <source>
        <dbReference type="Proteomes" id="UP001501126"/>
    </source>
</evidence>
<organism evidence="1 2">
    <name type="scientific">Wandonia haliotis</name>
    <dbReference type="NCBI Taxonomy" id="574963"/>
    <lineage>
        <taxon>Bacteria</taxon>
        <taxon>Pseudomonadati</taxon>
        <taxon>Bacteroidota</taxon>
        <taxon>Flavobacteriia</taxon>
        <taxon>Flavobacteriales</taxon>
        <taxon>Crocinitomicaceae</taxon>
        <taxon>Wandonia</taxon>
    </lineage>
</organism>
<dbReference type="RefSeq" id="WP_343788183.1">
    <property type="nucleotide sequence ID" value="NZ_BAAAFH010000021.1"/>
</dbReference>
<evidence type="ECO:0000313" key="1">
    <source>
        <dbReference type="EMBL" id="GAA0876047.1"/>
    </source>
</evidence>
<gene>
    <name evidence="1" type="ORF">GCM10009118_24570</name>
</gene>
<sequence>MQDENVISRMTDHINLYDRALTIIRKKGYELFLFPNNIDDLSVGTYFAKKDNRDFNAEDPLRLLGMINIWEVQGDDWWDKPKYPSERITDELTDEVYPESPKDYEVFGEDRFRTFVKKCQSFFSLGMFPEIEIKSDISRKELFEIISNLGKEEDE</sequence>
<protein>
    <submittedName>
        <fullName evidence="1">Uncharacterized protein</fullName>
    </submittedName>
</protein>